<sequence length="364" mass="39152">MTRLPTRLVAALVAATLVAAALVAWTTRSHDEPLTVTADFSDTTGLYVGNDVEFLGVPVGEITSIEPRGTTMRVHMELAPGTELPADAGAVVLQSALVTDRYVELGPAYTGGEVLADGAHIDDAHTRSPATIDEVTESIDELVRALDGSTRGGKDVGDLLAVGADTLDGNGLRIRDALVAGERALRTVNGKSEDIRAVTGNLALLAQALRRRDTTIRRFANSVSLSTHVVAQQRRSLRQTLTSLADLSTLTTTFVRRNRDVLQGDLEAALQVARVVHRRQDQLAEAFDTMPTLAQNLAQAYDFELGRLRVQFSTKVGPFSSVFRAEMCDQLRVPLCDVLFQPDGGGLLDPLLDGILDQFPGDFP</sequence>
<dbReference type="InterPro" id="IPR052336">
    <property type="entry name" value="MlaD_Phospholipid_Transporter"/>
</dbReference>
<name>A0A1H0G1W3_9ACTN</name>
<organism evidence="4 5">
    <name type="scientific">Nocardioides szechwanensis</name>
    <dbReference type="NCBI Taxonomy" id="1005944"/>
    <lineage>
        <taxon>Bacteria</taxon>
        <taxon>Bacillati</taxon>
        <taxon>Actinomycetota</taxon>
        <taxon>Actinomycetes</taxon>
        <taxon>Propionibacteriales</taxon>
        <taxon>Nocardioidaceae</taxon>
        <taxon>Nocardioides</taxon>
    </lineage>
</organism>
<evidence type="ECO:0000259" key="3">
    <source>
        <dbReference type="Pfam" id="PF11887"/>
    </source>
</evidence>
<dbReference type="PANTHER" id="PTHR33371">
    <property type="entry name" value="INTERMEMBRANE PHOSPHOLIPID TRANSPORT SYSTEM BINDING PROTEIN MLAD-RELATED"/>
    <property type="match status" value="1"/>
</dbReference>
<dbReference type="InterPro" id="IPR005693">
    <property type="entry name" value="Mce"/>
</dbReference>
<dbReference type="STRING" id="1005944.SAMN05192576_3225"/>
<keyword evidence="5" id="KW-1185">Reference proteome</keyword>
<reference evidence="4 5" key="1">
    <citation type="submission" date="2016-10" db="EMBL/GenBank/DDBJ databases">
        <authorList>
            <person name="de Groot N.N."/>
        </authorList>
    </citation>
    <scope>NUCLEOTIDE SEQUENCE [LARGE SCALE GENOMIC DNA]</scope>
    <source>
        <strain evidence="4 5">CGMCC 1.11147</strain>
    </source>
</reference>
<dbReference type="AlphaFoldDB" id="A0A1H0G1W3"/>
<dbReference type="InterPro" id="IPR024516">
    <property type="entry name" value="Mce_C"/>
</dbReference>
<dbReference type="NCBIfam" id="TIGR00996">
    <property type="entry name" value="Mtu_fam_mce"/>
    <property type="match status" value="1"/>
</dbReference>
<evidence type="ECO:0000256" key="1">
    <source>
        <dbReference type="SAM" id="SignalP"/>
    </source>
</evidence>
<accession>A0A1H0G1W3</accession>
<proteinExistence type="predicted"/>
<keyword evidence="1" id="KW-0732">Signal</keyword>
<evidence type="ECO:0000313" key="4">
    <source>
        <dbReference type="EMBL" id="SDO00821.1"/>
    </source>
</evidence>
<dbReference type="GO" id="GO:0005576">
    <property type="term" value="C:extracellular region"/>
    <property type="evidence" value="ECO:0007669"/>
    <property type="project" value="TreeGrafter"/>
</dbReference>
<dbReference type="Pfam" id="PF11887">
    <property type="entry name" value="Mce4_CUP1"/>
    <property type="match status" value="1"/>
</dbReference>
<feature type="chain" id="PRO_5038544857" evidence="1">
    <location>
        <begin position="20"/>
        <end position="364"/>
    </location>
</feature>
<dbReference type="EMBL" id="FNIC01000005">
    <property type="protein sequence ID" value="SDO00821.1"/>
    <property type="molecule type" value="Genomic_DNA"/>
</dbReference>
<feature type="domain" description="Mammalian cell entry C-terminal" evidence="3">
    <location>
        <begin position="113"/>
        <end position="301"/>
    </location>
</feature>
<evidence type="ECO:0000313" key="5">
    <source>
        <dbReference type="Proteomes" id="UP000199004"/>
    </source>
</evidence>
<dbReference type="Pfam" id="PF02470">
    <property type="entry name" value="MlaD"/>
    <property type="match status" value="1"/>
</dbReference>
<gene>
    <name evidence="4" type="ORF">SAMN05192576_3225</name>
</gene>
<evidence type="ECO:0000259" key="2">
    <source>
        <dbReference type="Pfam" id="PF02470"/>
    </source>
</evidence>
<protein>
    <submittedName>
        <fullName evidence="4">Phospholipid/cholesterol/gamma-HCH transport system substrate-binding protein</fullName>
    </submittedName>
</protein>
<dbReference type="Proteomes" id="UP000199004">
    <property type="component" value="Unassembled WGS sequence"/>
</dbReference>
<dbReference type="InterPro" id="IPR003399">
    <property type="entry name" value="Mce/MlaD"/>
</dbReference>
<dbReference type="PANTHER" id="PTHR33371:SF4">
    <property type="entry name" value="INTERMEMBRANE PHOSPHOLIPID TRANSPORT SYSTEM BINDING PROTEIN MLAD"/>
    <property type="match status" value="1"/>
</dbReference>
<dbReference type="RefSeq" id="WP_170254390.1">
    <property type="nucleotide sequence ID" value="NZ_BKAE01000017.1"/>
</dbReference>
<feature type="signal peptide" evidence="1">
    <location>
        <begin position="1"/>
        <end position="19"/>
    </location>
</feature>
<feature type="domain" description="Mce/MlaD" evidence="2">
    <location>
        <begin position="34"/>
        <end position="107"/>
    </location>
</feature>